<gene>
    <name evidence="1" type="ORF">MM415A02187_0013</name>
</gene>
<organism evidence="1">
    <name type="scientific">viral metagenome</name>
    <dbReference type="NCBI Taxonomy" id="1070528"/>
    <lineage>
        <taxon>unclassified sequences</taxon>
        <taxon>metagenomes</taxon>
        <taxon>organismal metagenomes</taxon>
    </lineage>
</organism>
<dbReference type="EMBL" id="MT142060">
    <property type="protein sequence ID" value="QJA73895.1"/>
    <property type="molecule type" value="Genomic_DNA"/>
</dbReference>
<dbReference type="AlphaFoldDB" id="A0A6M3JZ74"/>
<name>A0A6M3JZ74_9ZZZZ</name>
<reference evidence="1" key="1">
    <citation type="submission" date="2020-03" db="EMBL/GenBank/DDBJ databases">
        <title>The deep terrestrial virosphere.</title>
        <authorList>
            <person name="Holmfeldt K."/>
            <person name="Nilsson E."/>
            <person name="Simone D."/>
            <person name="Lopez-Fernandez M."/>
            <person name="Wu X."/>
            <person name="de Brujin I."/>
            <person name="Lundin D."/>
            <person name="Andersson A."/>
            <person name="Bertilsson S."/>
            <person name="Dopson M."/>
        </authorList>
    </citation>
    <scope>NUCLEOTIDE SEQUENCE</scope>
    <source>
        <strain evidence="1">MM415A02187</strain>
    </source>
</reference>
<accession>A0A6M3JZ74</accession>
<evidence type="ECO:0000313" key="1">
    <source>
        <dbReference type="EMBL" id="QJA73895.1"/>
    </source>
</evidence>
<sequence>MDSKELQKMIGLDPETIQERVIEIASEKIAKGLGQAIEKDIRKSACQQIDKRISDTITDIVKETVQEKYVLIDFYGELCGEETTIRAHLKKTCLNWWNAKVDPHSGEENKGFYSIPRQEYIAKKLLTEVVQKELQTQLATIVSTTRSQIEEGMITVIKQAIASSWKNNR</sequence>
<proteinExistence type="predicted"/>
<protein>
    <submittedName>
        <fullName evidence="1">Uncharacterized protein</fullName>
    </submittedName>
</protein>